<protein>
    <submittedName>
        <fullName evidence="1">Uncharacterized protein</fullName>
    </submittedName>
</protein>
<name>A0A139HGQ2_9PEZI</name>
<comment type="caution">
    <text evidence="1">The sequence shown here is derived from an EMBL/GenBank/DDBJ whole genome shotgun (WGS) entry which is preliminary data.</text>
</comment>
<reference evidence="1 2" key="1">
    <citation type="submission" date="2015-07" db="EMBL/GenBank/DDBJ databases">
        <title>Comparative genomics of the Sigatoka disease complex on banana suggests a link between parallel evolutionary changes in Pseudocercospora fijiensis and Pseudocercospora eumusae and increased virulence on the banana host.</title>
        <authorList>
            <person name="Chang T.-C."/>
            <person name="Salvucci A."/>
            <person name="Crous P.W."/>
            <person name="Stergiopoulos I."/>
        </authorList>
    </citation>
    <scope>NUCLEOTIDE SEQUENCE [LARGE SCALE GENOMIC DNA]</scope>
    <source>
        <strain evidence="1 2">CBS 114824</strain>
    </source>
</reference>
<dbReference type="EMBL" id="LFZN01000052">
    <property type="protein sequence ID" value="KXT01628.1"/>
    <property type="molecule type" value="Genomic_DNA"/>
</dbReference>
<keyword evidence="2" id="KW-1185">Reference proteome</keyword>
<dbReference type="OrthoDB" id="10520344at2759"/>
<dbReference type="Proteomes" id="UP000070133">
    <property type="component" value="Unassembled WGS sequence"/>
</dbReference>
<gene>
    <name evidence="1" type="ORF">AC578_8023</name>
</gene>
<sequence>MSSGDNPDVTPDIVAATTQPVNTPATATAAAAAAAHTHAVDGSSTVDTPTCYFLDYLPRELRDMIYAFLGHNSTLREGIEGAPSVRLKDGPRLSILLVSKQVHAEYRSECEKIATLLFTDVFDMNIRASAPRFQTRFEAKKAHALLIAQCESCSSHIEHTADICSLLNDLDDHRSWLSSCMKQLPKTADLTIKIQFPCKWELYEEGVKDFAAWPDSPCLQELPEKLKLLTQIPRLIKITAVGHPYCFIANAARIPADKTGRSQTHRYACWTKANGWEDMGGDLPNGRRAQVLDYDELDGLEYTAE</sequence>
<evidence type="ECO:0000313" key="2">
    <source>
        <dbReference type="Proteomes" id="UP000070133"/>
    </source>
</evidence>
<accession>A0A139HGQ2</accession>
<proteinExistence type="predicted"/>
<organism evidence="1 2">
    <name type="scientific">Pseudocercospora eumusae</name>
    <dbReference type="NCBI Taxonomy" id="321146"/>
    <lineage>
        <taxon>Eukaryota</taxon>
        <taxon>Fungi</taxon>
        <taxon>Dikarya</taxon>
        <taxon>Ascomycota</taxon>
        <taxon>Pezizomycotina</taxon>
        <taxon>Dothideomycetes</taxon>
        <taxon>Dothideomycetidae</taxon>
        <taxon>Mycosphaerellales</taxon>
        <taxon>Mycosphaerellaceae</taxon>
        <taxon>Pseudocercospora</taxon>
    </lineage>
</organism>
<evidence type="ECO:0000313" key="1">
    <source>
        <dbReference type="EMBL" id="KXT01628.1"/>
    </source>
</evidence>
<dbReference type="AlphaFoldDB" id="A0A139HGQ2"/>